<dbReference type="EMBL" id="LR824541">
    <property type="protein sequence ID" value="CAH1635285.1"/>
    <property type="molecule type" value="Genomic_DNA"/>
</dbReference>
<dbReference type="Proteomes" id="UP001153321">
    <property type="component" value="Chromosome 10"/>
</dbReference>
<organism evidence="3 4">
    <name type="scientific">Spodoptera littoralis</name>
    <name type="common">Egyptian cotton leafworm</name>
    <dbReference type="NCBI Taxonomy" id="7109"/>
    <lineage>
        <taxon>Eukaryota</taxon>
        <taxon>Metazoa</taxon>
        <taxon>Ecdysozoa</taxon>
        <taxon>Arthropoda</taxon>
        <taxon>Hexapoda</taxon>
        <taxon>Insecta</taxon>
        <taxon>Pterygota</taxon>
        <taxon>Neoptera</taxon>
        <taxon>Endopterygota</taxon>
        <taxon>Lepidoptera</taxon>
        <taxon>Glossata</taxon>
        <taxon>Ditrysia</taxon>
        <taxon>Noctuoidea</taxon>
        <taxon>Noctuidae</taxon>
        <taxon>Amphipyrinae</taxon>
        <taxon>Spodoptera</taxon>
    </lineage>
</organism>
<proteinExistence type="predicted"/>
<reference evidence="3" key="1">
    <citation type="submission" date="2022-02" db="EMBL/GenBank/DDBJ databases">
        <authorList>
            <person name="King R."/>
        </authorList>
    </citation>
    <scope>NUCLEOTIDE SEQUENCE</scope>
</reference>
<name>A0A9P0N0E2_SPOLI</name>
<evidence type="ECO:0000313" key="4">
    <source>
        <dbReference type="Proteomes" id="UP001153321"/>
    </source>
</evidence>
<dbReference type="Pfam" id="PF16087">
    <property type="entry name" value="DUF4817"/>
    <property type="match status" value="1"/>
</dbReference>
<gene>
    <name evidence="3" type="ORF">SPLIT_LOCUS647</name>
</gene>
<dbReference type="GO" id="GO:0005634">
    <property type="term" value="C:nucleus"/>
    <property type="evidence" value="ECO:0007669"/>
    <property type="project" value="UniProtKB-SubCell"/>
</dbReference>
<protein>
    <recommendedName>
        <fullName evidence="2">DUF4817 domain-containing protein</fullName>
    </recommendedName>
</protein>
<accession>A0A9P0N0E2</accession>
<dbReference type="PANTHER" id="PTHR47326:SF1">
    <property type="entry name" value="HTH PSQ-TYPE DOMAIN-CONTAINING PROTEIN"/>
    <property type="match status" value="1"/>
</dbReference>
<evidence type="ECO:0000313" key="3">
    <source>
        <dbReference type="EMBL" id="CAH1635285.1"/>
    </source>
</evidence>
<dbReference type="SUPFAM" id="SSF46689">
    <property type="entry name" value="Homeodomain-like"/>
    <property type="match status" value="1"/>
</dbReference>
<dbReference type="InterPro" id="IPR009057">
    <property type="entry name" value="Homeodomain-like_sf"/>
</dbReference>
<dbReference type="PANTHER" id="PTHR47326">
    <property type="entry name" value="TRANSPOSABLE ELEMENT TC3 TRANSPOSASE-LIKE PROTEIN"/>
    <property type="match status" value="1"/>
</dbReference>
<evidence type="ECO:0000259" key="2">
    <source>
        <dbReference type="Pfam" id="PF16087"/>
    </source>
</evidence>
<dbReference type="InterPro" id="IPR032135">
    <property type="entry name" value="DUF4817"/>
</dbReference>
<feature type="domain" description="DUF4817" evidence="2">
    <location>
        <begin position="5"/>
        <end position="60"/>
    </location>
</feature>
<evidence type="ECO:0000256" key="1">
    <source>
        <dbReference type="ARBA" id="ARBA00004123"/>
    </source>
</evidence>
<sequence length="150" mass="17522">MSQLSGEHRAFAIEAFLKGGESYVGARRQFCSHYNIRRLRDGPSENLIRKWVIKFRATGSAINQSRPGTSRTSRTEETINEVAASVRRKRAAALNVTKSTVERILKRDFKFHPYKIQIVQEINENDYNLHKSFCQTIIERFQYFEYCVLE</sequence>
<comment type="subcellular location">
    <subcellularLocation>
        <location evidence="1">Nucleus</location>
    </subcellularLocation>
</comment>
<keyword evidence="4" id="KW-1185">Reference proteome</keyword>
<dbReference type="AlphaFoldDB" id="A0A9P0N0E2"/>